<dbReference type="Proteomes" id="UP000076925">
    <property type="component" value="Unassembled WGS sequence"/>
</dbReference>
<accession>A0A139XC00</accession>
<keyword evidence="2" id="KW-1185">Reference proteome</keyword>
<dbReference type="STRING" id="128403.WA1_19775"/>
<protein>
    <recommendedName>
        <fullName evidence="3">N-acetyltransferase domain-containing protein</fullName>
    </recommendedName>
</protein>
<evidence type="ECO:0000313" key="2">
    <source>
        <dbReference type="Proteomes" id="UP000076925"/>
    </source>
</evidence>
<gene>
    <name evidence="1" type="ORF">WA1_19775</name>
</gene>
<dbReference type="EMBL" id="ANNX02000020">
    <property type="protein sequence ID" value="KYC42224.1"/>
    <property type="molecule type" value="Genomic_DNA"/>
</dbReference>
<proteinExistence type="predicted"/>
<comment type="caution">
    <text evidence="1">The sequence shown here is derived from an EMBL/GenBank/DDBJ whole genome shotgun (WGS) entry which is preliminary data.</text>
</comment>
<name>A0A139XC00_9CYAN</name>
<evidence type="ECO:0000313" key="1">
    <source>
        <dbReference type="EMBL" id="KYC42224.1"/>
    </source>
</evidence>
<reference evidence="1 2" key="1">
    <citation type="journal article" date="2013" name="Genome Biol. Evol.">
        <title>Genomes of Stigonematalean cyanobacteria (subsection V) and the evolution of oxygenic photosynthesis from prokaryotes to plastids.</title>
        <authorList>
            <person name="Dagan T."/>
            <person name="Roettger M."/>
            <person name="Stucken K."/>
            <person name="Landan G."/>
            <person name="Koch R."/>
            <person name="Major P."/>
            <person name="Gould S.B."/>
            <person name="Goremykin V.V."/>
            <person name="Rippka R."/>
            <person name="Tandeau de Marsac N."/>
            <person name="Gugger M."/>
            <person name="Lockhart P.J."/>
            <person name="Allen J.F."/>
            <person name="Brune I."/>
            <person name="Maus I."/>
            <person name="Puhler A."/>
            <person name="Martin W.F."/>
        </authorList>
    </citation>
    <scope>NUCLEOTIDE SEQUENCE [LARGE SCALE GENOMIC DNA]</scope>
    <source>
        <strain evidence="1 2">PCC 7110</strain>
    </source>
</reference>
<dbReference type="RefSeq" id="WP_017741830.1">
    <property type="nucleotide sequence ID" value="NZ_KQ976354.1"/>
</dbReference>
<organism evidence="1 2">
    <name type="scientific">Scytonema hofmannii PCC 7110</name>
    <dbReference type="NCBI Taxonomy" id="128403"/>
    <lineage>
        <taxon>Bacteria</taxon>
        <taxon>Bacillati</taxon>
        <taxon>Cyanobacteriota</taxon>
        <taxon>Cyanophyceae</taxon>
        <taxon>Nostocales</taxon>
        <taxon>Scytonemataceae</taxon>
        <taxon>Scytonema</taxon>
    </lineage>
</organism>
<dbReference type="AlphaFoldDB" id="A0A139XC00"/>
<sequence>MNFKVKLNLGTDNLSIDGAIVELAQNHVDDFINLWLNQLRVVETDDKFWDWLFKLDFISRNEEYEGYALEAEGCTQGLMQIETQHHKSQVSGQRLVYIEYLTSAPWNRKEIQRPPRFRGVGANLLRYARIRSVELGYGGRVGLHSLPRSERFYDNQLMTNYGIDGEKNDLVYFEYGLLRRQL</sequence>
<dbReference type="OrthoDB" id="6064764at2"/>
<evidence type="ECO:0008006" key="3">
    <source>
        <dbReference type="Google" id="ProtNLM"/>
    </source>
</evidence>